<keyword evidence="4" id="KW-1185">Reference proteome</keyword>
<reference evidence="3" key="1">
    <citation type="submission" date="2020-06" db="EMBL/GenBank/DDBJ databases">
        <authorList>
            <consortium name="Plant Systems Biology data submission"/>
        </authorList>
    </citation>
    <scope>NUCLEOTIDE SEQUENCE</scope>
    <source>
        <strain evidence="3">D6</strain>
    </source>
</reference>
<dbReference type="Proteomes" id="UP001153069">
    <property type="component" value="Unassembled WGS sequence"/>
</dbReference>
<organism evidence="3 4">
    <name type="scientific">Seminavis robusta</name>
    <dbReference type="NCBI Taxonomy" id="568900"/>
    <lineage>
        <taxon>Eukaryota</taxon>
        <taxon>Sar</taxon>
        <taxon>Stramenopiles</taxon>
        <taxon>Ochrophyta</taxon>
        <taxon>Bacillariophyta</taxon>
        <taxon>Bacillariophyceae</taxon>
        <taxon>Bacillariophycidae</taxon>
        <taxon>Naviculales</taxon>
        <taxon>Naviculaceae</taxon>
        <taxon>Seminavis</taxon>
    </lineage>
</organism>
<feature type="chain" id="PRO_5040177083" evidence="2">
    <location>
        <begin position="21"/>
        <end position="107"/>
    </location>
</feature>
<evidence type="ECO:0000313" key="4">
    <source>
        <dbReference type="Proteomes" id="UP001153069"/>
    </source>
</evidence>
<evidence type="ECO:0000256" key="2">
    <source>
        <dbReference type="SAM" id="SignalP"/>
    </source>
</evidence>
<evidence type="ECO:0000256" key="1">
    <source>
        <dbReference type="SAM" id="MobiDB-lite"/>
    </source>
</evidence>
<evidence type="ECO:0000313" key="3">
    <source>
        <dbReference type="EMBL" id="CAB9504338.1"/>
    </source>
</evidence>
<gene>
    <name evidence="3" type="ORF">SEMRO_194_G082780.1</name>
</gene>
<sequence length="107" mass="11680">MTPRQLLLVLLMAMASSTLAGGATRNLDNSELLDGGTDCCPCEAGTHGFSEGTELCRVVDYDMPDFPNCMPADLTDDYDDTFDEHWDPNEPDASLGWKDSSCHDDSQ</sequence>
<dbReference type="AlphaFoldDB" id="A0A9N8H764"/>
<keyword evidence="2" id="KW-0732">Signal</keyword>
<accession>A0A9N8H764</accession>
<name>A0A9N8H764_9STRA</name>
<proteinExistence type="predicted"/>
<protein>
    <submittedName>
        <fullName evidence="3">Uncharacterized protein</fullName>
    </submittedName>
</protein>
<feature type="signal peptide" evidence="2">
    <location>
        <begin position="1"/>
        <end position="20"/>
    </location>
</feature>
<feature type="region of interest" description="Disordered" evidence="1">
    <location>
        <begin position="80"/>
        <end position="107"/>
    </location>
</feature>
<dbReference type="EMBL" id="CAICTM010000193">
    <property type="protein sequence ID" value="CAB9504338.1"/>
    <property type="molecule type" value="Genomic_DNA"/>
</dbReference>
<comment type="caution">
    <text evidence="3">The sequence shown here is derived from an EMBL/GenBank/DDBJ whole genome shotgun (WGS) entry which is preliminary data.</text>
</comment>